<dbReference type="PROSITE" id="PS51388">
    <property type="entry name" value="GED"/>
    <property type="match status" value="1"/>
</dbReference>
<dbReference type="GO" id="GO:0005874">
    <property type="term" value="C:microtubule"/>
    <property type="evidence" value="ECO:0007669"/>
    <property type="project" value="TreeGrafter"/>
</dbReference>
<dbReference type="FunFam" id="1.20.120.1240:FF:000001">
    <property type="entry name" value="Dynamin 1 like"/>
    <property type="match status" value="1"/>
</dbReference>
<evidence type="ECO:0000259" key="2">
    <source>
        <dbReference type="PROSITE" id="PS51388"/>
    </source>
</evidence>
<evidence type="ECO:0000256" key="1">
    <source>
        <dbReference type="SAM" id="MobiDB-lite"/>
    </source>
</evidence>
<accession>A0A430QUN0</accession>
<dbReference type="Pfam" id="PF02212">
    <property type="entry name" value="GED"/>
    <property type="match status" value="1"/>
</dbReference>
<feature type="region of interest" description="Disordered" evidence="1">
    <location>
        <begin position="219"/>
        <end position="241"/>
    </location>
</feature>
<organism evidence="3 4">
    <name type="scientific">Schistosoma bovis</name>
    <name type="common">Blood fluke</name>
    <dbReference type="NCBI Taxonomy" id="6184"/>
    <lineage>
        <taxon>Eukaryota</taxon>
        <taxon>Metazoa</taxon>
        <taxon>Spiralia</taxon>
        <taxon>Lophotrochozoa</taxon>
        <taxon>Platyhelminthes</taxon>
        <taxon>Trematoda</taxon>
        <taxon>Digenea</taxon>
        <taxon>Strigeidida</taxon>
        <taxon>Schistosomatoidea</taxon>
        <taxon>Schistosomatidae</taxon>
        <taxon>Schistosoma</taxon>
    </lineage>
</organism>
<dbReference type="Gene3D" id="1.20.120.1240">
    <property type="entry name" value="Dynamin, middle domain"/>
    <property type="match status" value="1"/>
</dbReference>
<dbReference type="InterPro" id="IPR020850">
    <property type="entry name" value="GED_dom"/>
</dbReference>
<dbReference type="Pfam" id="PF01031">
    <property type="entry name" value="Dynamin_M"/>
    <property type="match status" value="1"/>
</dbReference>
<dbReference type="Proteomes" id="UP000290809">
    <property type="component" value="Unassembled WGS sequence"/>
</dbReference>
<dbReference type="GO" id="GO:0016559">
    <property type="term" value="P:peroxisome fission"/>
    <property type="evidence" value="ECO:0007669"/>
    <property type="project" value="TreeGrafter"/>
</dbReference>
<dbReference type="GO" id="GO:0008017">
    <property type="term" value="F:microtubule binding"/>
    <property type="evidence" value="ECO:0007669"/>
    <property type="project" value="TreeGrafter"/>
</dbReference>
<reference evidence="3 4" key="1">
    <citation type="journal article" date="2019" name="PLoS Pathog.">
        <title>Genome sequence of the bovine parasite Schistosoma bovis Tanzania.</title>
        <authorList>
            <person name="Oey H."/>
            <person name="Zakrzewski M."/>
            <person name="Gobert G."/>
            <person name="Gravermann K."/>
            <person name="Stoye J."/>
            <person name="Jones M."/>
            <person name="Mcmanus D."/>
            <person name="Krause L."/>
        </authorList>
    </citation>
    <scope>NUCLEOTIDE SEQUENCE [LARGE SCALE GENOMIC DNA]</scope>
    <source>
        <strain evidence="3 4">TAN1997</strain>
    </source>
</reference>
<dbReference type="InterPro" id="IPR022812">
    <property type="entry name" value="Dynamin"/>
</dbReference>
<dbReference type="SMART" id="SM00302">
    <property type="entry name" value="GED"/>
    <property type="match status" value="1"/>
</dbReference>
<dbReference type="InterPro" id="IPR000375">
    <property type="entry name" value="Dynamin_stalk"/>
</dbReference>
<feature type="non-terminal residue" evidence="3">
    <location>
        <position position="1"/>
    </location>
</feature>
<feature type="compositionally biased region" description="Polar residues" evidence="1">
    <location>
        <begin position="227"/>
        <end position="241"/>
    </location>
</feature>
<feature type="domain" description="GED" evidence="2">
    <location>
        <begin position="270"/>
        <end position="361"/>
    </location>
</feature>
<dbReference type="GO" id="GO:0005525">
    <property type="term" value="F:GTP binding"/>
    <property type="evidence" value="ECO:0007669"/>
    <property type="project" value="InterPro"/>
</dbReference>
<keyword evidence="4" id="KW-1185">Reference proteome</keyword>
<name>A0A430QUN0_SCHBO</name>
<proteinExistence type="predicted"/>
<dbReference type="PANTHER" id="PTHR11566:SF21">
    <property type="entry name" value="DYNAMIN RELATED PROTEIN 1, ISOFORM A"/>
    <property type="match status" value="1"/>
</dbReference>
<dbReference type="AlphaFoldDB" id="A0A430QUN0"/>
<dbReference type="GO" id="GO:0005739">
    <property type="term" value="C:mitochondrion"/>
    <property type="evidence" value="ECO:0007669"/>
    <property type="project" value="TreeGrafter"/>
</dbReference>
<evidence type="ECO:0000313" key="3">
    <source>
        <dbReference type="EMBL" id="RTG91403.1"/>
    </source>
</evidence>
<dbReference type="GO" id="GO:0000266">
    <property type="term" value="P:mitochondrial fission"/>
    <property type="evidence" value="ECO:0007669"/>
    <property type="project" value="TreeGrafter"/>
</dbReference>
<evidence type="ECO:0000313" key="4">
    <source>
        <dbReference type="Proteomes" id="UP000290809"/>
    </source>
</evidence>
<gene>
    <name evidence="3" type="ORF">DC041_0000092</name>
</gene>
<dbReference type="GO" id="GO:0006897">
    <property type="term" value="P:endocytosis"/>
    <property type="evidence" value="ECO:0007669"/>
    <property type="project" value="TreeGrafter"/>
</dbReference>
<dbReference type="GO" id="GO:0003924">
    <property type="term" value="F:GTPase activity"/>
    <property type="evidence" value="ECO:0007669"/>
    <property type="project" value="InterPro"/>
</dbReference>
<dbReference type="STRING" id="6184.A0A430QUN0"/>
<dbReference type="GO" id="GO:0048312">
    <property type="term" value="P:intracellular distribution of mitochondria"/>
    <property type="evidence" value="ECO:0007669"/>
    <property type="project" value="TreeGrafter"/>
</dbReference>
<dbReference type="GO" id="GO:0016020">
    <property type="term" value="C:membrane"/>
    <property type="evidence" value="ECO:0007669"/>
    <property type="project" value="TreeGrafter"/>
</dbReference>
<dbReference type="EMBL" id="QMKO01000133">
    <property type="protein sequence ID" value="RTG91403.1"/>
    <property type="molecule type" value="Genomic_DNA"/>
</dbReference>
<protein>
    <submittedName>
        <fullName evidence="3">Dynamin 1-like protein</fullName>
    </submittedName>
</protein>
<dbReference type="InterPro" id="IPR003130">
    <property type="entry name" value="GED"/>
</dbReference>
<comment type="caution">
    <text evidence="3">The sequence shown here is derived from an EMBL/GenBank/DDBJ whole genome shotgun (WGS) entry which is preliminary data.</text>
</comment>
<sequence length="741" mass="82780">GQLLLQIITKFNTAYCNTIDGVAKDIETTELCGGARICYIFHETFYRTLSKIDPLGGLSTLDILTAIRNATGPRPALFVPEVSFELLVKRQIRRLEEPSLRCVELVHEEMQRIIQHCGAQQELLRFPKLHERIVDVVTSVLRQRLQPTNQMVTNLVAVELAYINTRHPDFLEALSTHRQQAPGLENLSLNDQPATQGSISGSSLRTITASHLTRRLPGTLQHEEQPGSLNINGPSSDQNPENLHIGLSLTPDIQTEVQQHKLTPNERHDCEVIGKLIRSYFLIVRKNIQDTVPKAIMHFLVNFVKDNLQSELVGKLYKQDEYNTLLQESERVAQRRREASEMLKSYLSTTPVHRRASQYNQQIQHTQQAYIMQPAQERVAVTDVWATCLSIVFNSSNLPTSCPMAIKSAWSIFAQMAENRASSLLRTGSKKPANEREQFIPLWHNYVVVGCCIAPSSTGLRISKSPDTHYQPGFHLQKHSLDFSTKGDSNDCDNNRSPTQSDEVVNQTTDLNANSSSNRSTVPNSPCTNWSNSPDLKYSTSFGKVNARDLVKLLVPLLRCEQPEIRDSAIGGLGRINPAAFSESNIVTPQGSLICQLLDYMDGMRGYLESVSDQLLSPINYTHQLSTSLNLLVSIPSGSTSQQVTTVGSISSNHQVGGSISTNSVIASLSTPTTTGPSLTSYSSEFYLLGEIRLHFCIFIKELIRRLPKQNRTTLLPPTLRHQLFILLSHWSAHFDHIMGT</sequence>
<dbReference type="PANTHER" id="PTHR11566">
    <property type="entry name" value="DYNAMIN"/>
    <property type="match status" value="1"/>
</dbReference>